<dbReference type="UniPathway" id="UPA00667"/>
<dbReference type="InterPro" id="IPR050727">
    <property type="entry name" value="GH43_arabinanases"/>
</dbReference>
<gene>
    <name evidence="9" type="ORF">BCM02_101186</name>
</gene>
<accession>A0A5S5CH32</accession>
<evidence type="ECO:0000256" key="1">
    <source>
        <dbReference type="ARBA" id="ARBA00004834"/>
    </source>
</evidence>
<evidence type="ECO:0000256" key="5">
    <source>
        <dbReference type="PIRNR" id="PIRNR026534"/>
    </source>
</evidence>
<keyword evidence="10" id="KW-1185">Reference proteome</keyword>
<keyword evidence="8" id="KW-0732">Signal</keyword>
<dbReference type="GO" id="GO:0031222">
    <property type="term" value="P:arabinan catabolic process"/>
    <property type="evidence" value="ECO:0007669"/>
    <property type="project" value="UniProtKB-UniPathway"/>
</dbReference>
<dbReference type="Gene3D" id="2.115.10.20">
    <property type="entry name" value="Glycosyl hydrolase domain, family 43"/>
    <property type="match status" value="1"/>
</dbReference>
<keyword evidence="3 5" id="KW-0378">Hydrolase</keyword>
<dbReference type="InterPro" id="IPR023296">
    <property type="entry name" value="Glyco_hydro_beta-prop_sf"/>
</dbReference>
<evidence type="ECO:0000256" key="3">
    <source>
        <dbReference type="ARBA" id="ARBA00022801"/>
    </source>
</evidence>
<feature type="site" description="Important for catalytic activity, responsible for pKa modulation of the active site Glu and correct orientation of both the proton donor and substrate" evidence="7">
    <location>
        <position position="157"/>
    </location>
</feature>
<feature type="active site" description="Proton donor" evidence="6">
    <location>
        <position position="206"/>
    </location>
</feature>
<evidence type="ECO:0000256" key="4">
    <source>
        <dbReference type="ARBA" id="ARBA00023295"/>
    </source>
</evidence>
<comment type="catalytic activity">
    <reaction evidence="5">
        <text>Endohydrolysis of (1-&gt;5)-alpha-arabinofuranosidic linkages in (1-&gt;5)-arabinans.</text>
        <dbReference type="EC" id="3.2.1.99"/>
    </reaction>
</comment>
<dbReference type="RefSeq" id="WP_148927179.1">
    <property type="nucleotide sequence ID" value="NZ_VNHS01000001.1"/>
</dbReference>
<comment type="similarity">
    <text evidence="2 5">Belongs to the glycosyl hydrolase 43 family.</text>
</comment>
<reference evidence="9 10" key="1">
    <citation type="submission" date="2019-07" db="EMBL/GenBank/DDBJ databases">
        <title>Genomic Encyclopedia of Type Strains, Phase III (KMG-III): the genomes of soil and plant-associated and newly described type strains.</title>
        <authorList>
            <person name="Whitman W."/>
        </authorList>
    </citation>
    <scope>NUCLEOTIDE SEQUENCE [LARGE SCALE GENOMIC DNA]</scope>
    <source>
        <strain evidence="9 10">BL24</strain>
    </source>
</reference>
<evidence type="ECO:0000256" key="7">
    <source>
        <dbReference type="PIRSR" id="PIRSR606710-2"/>
    </source>
</evidence>
<dbReference type="Proteomes" id="UP000323257">
    <property type="component" value="Unassembled WGS sequence"/>
</dbReference>
<comment type="pathway">
    <text evidence="1 5">Glycan metabolism; L-arabinan degradation.</text>
</comment>
<keyword evidence="4 5" id="KW-0326">Glycosidase</keyword>
<dbReference type="PANTHER" id="PTHR43301">
    <property type="entry name" value="ARABINAN ENDO-1,5-ALPHA-L-ARABINOSIDASE"/>
    <property type="match status" value="1"/>
</dbReference>
<dbReference type="AlphaFoldDB" id="A0A5S5CH32"/>
<sequence>MIKRSKKNVTLVLLSALLLLMAAFPVNASTRALSGDIGVHDPAYIVENGTTWVFSTGQGIQVLYSSNGTSFTRGIQVFATEPAWWSQYVPNHTKLDVWAPDIYYYNGKYHLYYSISSFGSNTSAISLITCTSIAKGDWVDQGVVVSSNSSSTYNAIDPNVFADKNGNLFMAFGSWFAGIYITAIDKNTMKPTGNSYRVATKSGGIEGASVIYNGSTGYYYLFVSIGNCCQGTNSTYKVAVGRSTSVFGPYYAKDGTSMLNGGATVIDSGNAAWIGPGGQDVPSTNLIVRHAYSAADNGNPKLLISDLYWDSSGWPYYN</sequence>
<evidence type="ECO:0000313" key="10">
    <source>
        <dbReference type="Proteomes" id="UP000323257"/>
    </source>
</evidence>
<evidence type="ECO:0000313" key="9">
    <source>
        <dbReference type="EMBL" id="TYP79070.1"/>
    </source>
</evidence>
<dbReference type="OrthoDB" id="9801455at2"/>
<feature type="signal peptide" evidence="8">
    <location>
        <begin position="1"/>
        <end position="28"/>
    </location>
</feature>
<dbReference type="GO" id="GO:0046558">
    <property type="term" value="F:arabinan endo-1,5-alpha-L-arabinosidase activity"/>
    <property type="evidence" value="ECO:0007669"/>
    <property type="project" value="UniProtKB-EC"/>
</dbReference>
<feature type="active site" description="Proton acceptor" evidence="6">
    <location>
        <position position="41"/>
    </location>
</feature>
<protein>
    <recommendedName>
        <fullName evidence="5">Endo-alpha-(1-&gt;5)-L-arabinanase</fullName>
        <ecNumber evidence="5">3.2.1.99</ecNumber>
    </recommendedName>
</protein>
<dbReference type="InterPro" id="IPR016840">
    <property type="entry name" value="Glyco_hydro_43_endo_a_Ara-ase"/>
</dbReference>
<dbReference type="InterPro" id="IPR006710">
    <property type="entry name" value="Glyco_hydro_43"/>
</dbReference>
<dbReference type="SUPFAM" id="SSF75005">
    <property type="entry name" value="Arabinanase/levansucrase/invertase"/>
    <property type="match status" value="1"/>
</dbReference>
<proteinExistence type="inferred from homology"/>
<organism evidence="9 10">
    <name type="scientific">Paenibacillus methanolicus</name>
    <dbReference type="NCBI Taxonomy" id="582686"/>
    <lineage>
        <taxon>Bacteria</taxon>
        <taxon>Bacillati</taxon>
        <taxon>Bacillota</taxon>
        <taxon>Bacilli</taxon>
        <taxon>Bacillales</taxon>
        <taxon>Paenibacillaceae</taxon>
        <taxon>Paenibacillus</taxon>
    </lineage>
</organism>
<feature type="chain" id="PRO_5024287799" description="Endo-alpha-(1-&gt;5)-L-arabinanase" evidence="8">
    <location>
        <begin position="29"/>
        <end position="318"/>
    </location>
</feature>
<evidence type="ECO:0000256" key="6">
    <source>
        <dbReference type="PIRSR" id="PIRSR026534-1"/>
    </source>
</evidence>
<dbReference type="EMBL" id="VNHS01000001">
    <property type="protein sequence ID" value="TYP79070.1"/>
    <property type="molecule type" value="Genomic_DNA"/>
</dbReference>
<dbReference type="PANTHER" id="PTHR43301:SF3">
    <property type="entry name" value="ARABINAN ENDO-1,5-ALPHA-L-ARABINOSIDASE A-RELATED"/>
    <property type="match status" value="1"/>
</dbReference>
<name>A0A5S5CH32_9BACL</name>
<dbReference type="Pfam" id="PF04616">
    <property type="entry name" value="Glyco_hydro_43"/>
    <property type="match status" value="1"/>
</dbReference>
<comment type="caution">
    <text evidence="9">The sequence shown here is derived from an EMBL/GenBank/DDBJ whole genome shotgun (WGS) entry which is preliminary data.</text>
</comment>
<dbReference type="EC" id="3.2.1.99" evidence="5"/>
<evidence type="ECO:0000256" key="8">
    <source>
        <dbReference type="SAM" id="SignalP"/>
    </source>
</evidence>
<dbReference type="PIRSF" id="PIRSF026534">
    <property type="entry name" value="Endo_alpha-L-arabinosidase"/>
    <property type="match status" value="1"/>
</dbReference>
<evidence type="ECO:0000256" key="2">
    <source>
        <dbReference type="ARBA" id="ARBA00009865"/>
    </source>
</evidence>